<evidence type="ECO:0000313" key="3">
    <source>
        <dbReference type="EMBL" id="KAK9013311.1"/>
    </source>
</evidence>
<feature type="domain" description="EF-hand" evidence="2">
    <location>
        <begin position="38"/>
        <end position="64"/>
    </location>
</feature>
<evidence type="ECO:0000259" key="2">
    <source>
        <dbReference type="PROSITE" id="PS50222"/>
    </source>
</evidence>
<dbReference type="InterPro" id="IPR018247">
    <property type="entry name" value="EF_Hand_1_Ca_BS"/>
</dbReference>
<dbReference type="SUPFAM" id="SSF47473">
    <property type="entry name" value="EF-hand"/>
    <property type="match status" value="1"/>
</dbReference>
<dbReference type="PROSITE" id="PS00018">
    <property type="entry name" value="EF_HAND_1"/>
    <property type="match status" value="1"/>
</dbReference>
<evidence type="ECO:0000256" key="1">
    <source>
        <dbReference type="ARBA" id="ARBA00022837"/>
    </source>
</evidence>
<dbReference type="EMBL" id="JBBPBN010000022">
    <property type="protein sequence ID" value="KAK9013311.1"/>
    <property type="molecule type" value="Genomic_DNA"/>
</dbReference>
<name>A0ABR2RKJ4_9ROSI</name>
<sequence>MDRVELCRPWNRDGNISKEELSNSLDNFGIFISDTQNFESIDVNEDGFVDVDEFGILYQTVLSLLGLKRGRAIKDCRKMITKVDGDGRLNFMDFKQMIKGGGFAALW</sequence>
<dbReference type="InterPro" id="IPR011992">
    <property type="entry name" value="EF-hand-dom_pair"/>
</dbReference>
<reference evidence="3 4" key="1">
    <citation type="journal article" date="2024" name="G3 (Bethesda)">
        <title>Genome assembly of Hibiscus sabdariffa L. provides insights into metabolisms of medicinal natural products.</title>
        <authorList>
            <person name="Kim T."/>
        </authorList>
    </citation>
    <scope>NUCLEOTIDE SEQUENCE [LARGE SCALE GENOMIC DNA]</scope>
    <source>
        <strain evidence="3">TK-2024</strain>
        <tissue evidence="3">Old leaves</tissue>
    </source>
</reference>
<dbReference type="Pfam" id="PF13499">
    <property type="entry name" value="EF-hand_7"/>
    <property type="match status" value="1"/>
</dbReference>
<comment type="caution">
    <text evidence="3">The sequence shown here is derived from an EMBL/GenBank/DDBJ whole genome shotgun (WGS) entry which is preliminary data.</text>
</comment>
<proteinExistence type="predicted"/>
<dbReference type="Proteomes" id="UP001396334">
    <property type="component" value="Unassembled WGS sequence"/>
</dbReference>
<dbReference type="InterPro" id="IPR002048">
    <property type="entry name" value="EF_hand_dom"/>
</dbReference>
<gene>
    <name evidence="3" type="ORF">V6N11_041324</name>
</gene>
<evidence type="ECO:0000313" key="4">
    <source>
        <dbReference type="Proteomes" id="UP001396334"/>
    </source>
</evidence>
<keyword evidence="4" id="KW-1185">Reference proteome</keyword>
<organism evidence="3 4">
    <name type="scientific">Hibiscus sabdariffa</name>
    <name type="common">roselle</name>
    <dbReference type="NCBI Taxonomy" id="183260"/>
    <lineage>
        <taxon>Eukaryota</taxon>
        <taxon>Viridiplantae</taxon>
        <taxon>Streptophyta</taxon>
        <taxon>Embryophyta</taxon>
        <taxon>Tracheophyta</taxon>
        <taxon>Spermatophyta</taxon>
        <taxon>Magnoliopsida</taxon>
        <taxon>eudicotyledons</taxon>
        <taxon>Gunneridae</taxon>
        <taxon>Pentapetalae</taxon>
        <taxon>rosids</taxon>
        <taxon>malvids</taxon>
        <taxon>Malvales</taxon>
        <taxon>Malvaceae</taxon>
        <taxon>Malvoideae</taxon>
        <taxon>Hibiscus</taxon>
    </lineage>
</organism>
<accession>A0ABR2RKJ4</accession>
<dbReference type="Pfam" id="PF13202">
    <property type="entry name" value="EF-hand_5"/>
    <property type="match status" value="1"/>
</dbReference>
<dbReference type="Gene3D" id="1.10.238.10">
    <property type="entry name" value="EF-hand"/>
    <property type="match status" value="1"/>
</dbReference>
<dbReference type="PROSITE" id="PS50222">
    <property type="entry name" value="EF_HAND_2"/>
    <property type="match status" value="1"/>
</dbReference>
<keyword evidence="1" id="KW-0106">Calcium</keyword>
<protein>
    <recommendedName>
        <fullName evidence="2">EF-hand domain-containing protein</fullName>
    </recommendedName>
</protein>